<evidence type="ECO:0000313" key="1">
    <source>
        <dbReference type="EMBL" id="KAF9156163.1"/>
    </source>
</evidence>
<proteinExistence type="predicted"/>
<keyword evidence="2" id="KW-1185">Reference proteome</keyword>
<accession>A0A9P5S9S3</accession>
<dbReference type="Proteomes" id="UP000748756">
    <property type="component" value="Unassembled WGS sequence"/>
</dbReference>
<gene>
    <name evidence="1" type="ORF">BG015_007061</name>
</gene>
<sequence length="159" mass="17795">MVYKISSFGSSIPKSEKGDIPTTGKCYKKIRGNKNAKEFIKWALKIDPKERALIMDLAFHDFLKDELCLTMPPESVFDTATVLENIIYYSKESDNNKRKAGEQGGDGTVQTLVGGGLDGDQVTATVTIKDLKAKKRKLEGWWNMMDARMQAEAEKLKAK</sequence>
<reference evidence="1" key="1">
    <citation type="journal article" date="2020" name="Fungal Divers.">
        <title>Resolving the Mortierellaceae phylogeny through synthesis of multi-gene phylogenetics and phylogenomics.</title>
        <authorList>
            <person name="Vandepol N."/>
            <person name="Liber J."/>
            <person name="Desiro A."/>
            <person name="Na H."/>
            <person name="Kennedy M."/>
            <person name="Barry K."/>
            <person name="Grigoriev I.V."/>
            <person name="Miller A.N."/>
            <person name="O'Donnell K."/>
            <person name="Stajich J.E."/>
            <person name="Bonito G."/>
        </authorList>
    </citation>
    <scope>NUCLEOTIDE SEQUENCE</scope>
    <source>
        <strain evidence="1">NRRL 6426</strain>
    </source>
</reference>
<organism evidence="1 2">
    <name type="scientific">Linnemannia schmuckeri</name>
    <dbReference type="NCBI Taxonomy" id="64567"/>
    <lineage>
        <taxon>Eukaryota</taxon>
        <taxon>Fungi</taxon>
        <taxon>Fungi incertae sedis</taxon>
        <taxon>Mucoromycota</taxon>
        <taxon>Mortierellomycotina</taxon>
        <taxon>Mortierellomycetes</taxon>
        <taxon>Mortierellales</taxon>
        <taxon>Mortierellaceae</taxon>
        <taxon>Linnemannia</taxon>
    </lineage>
</organism>
<comment type="caution">
    <text evidence="1">The sequence shown here is derived from an EMBL/GenBank/DDBJ whole genome shotgun (WGS) entry which is preliminary data.</text>
</comment>
<name>A0A9P5S9S3_9FUNG</name>
<protein>
    <submittedName>
        <fullName evidence="1">Uncharacterized protein</fullName>
    </submittedName>
</protein>
<dbReference type="AlphaFoldDB" id="A0A9P5S9S3"/>
<dbReference type="EMBL" id="JAAAUQ010000035">
    <property type="protein sequence ID" value="KAF9156163.1"/>
    <property type="molecule type" value="Genomic_DNA"/>
</dbReference>
<evidence type="ECO:0000313" key="2">
    <source>
        <dbReference type="Proteomes" id="UP000748756"/>
    </source>
</evidence>